<dbReference type="AlphaFoldDB" id="A0A2M4BNE5"/>
<feature type="compositionally biased region" description="Basic and acidic residues" evidence="1">
    <location>
        <begin position="8"/>
        <end position="17"/>
    </location>
</feature>
<proteinExistence type="predicted"/>
<protein>
    <submittedName>
        <fullName evidence="2">Uncharacterized protein</fullName>
    </submittedName>
</protein>
<organism evidence="2">
    <name type="scientific">Anopheles marajoara</name>
    <dbReference type="NCBI Taxonomy" id="58244"/>
    <lineage>
        <taxon>Eukaryota</taxon>
        <taxon>Metazoa</taxon>
        <taxon>Ecdysozoa</taxon>
        <taxon>Arthropoda</taxon>
        <taxon>Hexapoda</taxon>
        <taxon>Insecta</taxon>
        <taxon>Pterygota</taxon>
        <taxon>Neoptera</taxon>
        <taxon>Endopterygota</taxon>
        <taxon>Diptera</taxon>
        <taxon>Nematocera</taxon>
        <taxon>Culicoidea</taxon>
        <taxon>Culicidae</taxon>
        <taxon>Anophelinae</taxon>
        <taxon>Anopheles</taxon>
    </lineage>
</organism>
<accession>A0A2M4BNE5</accession>
<feature type="region of interest" description="Disordered" evidence="1">
    <location>
        <begin position="1"/>
        <end position="27"/>
    </location>
</feature>
<feature type="compositionally biased region" description="Low complexity" evidence="1">
    <location>
        <begin position="238"/>
        <end position="257"/>
    </location>
</feature>
<evidence type="ECO:0000256" key="1">
    <source>
        <dbReference type="SAM" id="MobiDB-lite"/>
    </source>
</evidence>
<sequence length="437" mass="48176">MPATTVKSEAKDQHNDCDNEEEEPKDMKNAHLIIGELRNRCRNQSEQIMAWKKAYSLQQEQNHRLQKEKAEQLNYLTSQLLLLESRIMRKQKQVSNVIYQRELTIYRQQKIIEALSSRLIDHGIMDVGMEPPMHCGSNSNNDFDSLNDSDSAVVLEDVDSDCNSSIYFGGSISGSLKSRGGGSNKMSNDVTIVRSISDAIETNLKYNNTRRSNCFLRRPEILETVYSVEEDPEPQNNAQTSTATPGTTTQSSTSTMGQSGGGSGTASGSTTGPTSPKPEGVSEKRDKFRNRTEKCISTDQPQESTSAPVIITSSSCDVDSDSCGVTVPPMAHHQERCKTQGAVTNFNRVMSNHRSVTKPKDVKYKRINKAKSKSLEELRGRLKHWVERGTCNINLSHDPTNGPGVVIGGHLAEHCGAGAQLQQTQPQPQASLAQSYA</sequence>
<name>A0A2M4BNE5_9DIPT</name>
<evidence type="ECO:0000313" key="2">
    <source>
        <dbReference type="EMBL" id="MBW54606.1"/>
    </source>
</evidence>
<dbReference type="EMBL" id="GGFJ01005465">
    <property type="protein sequence ID" value="MBW54606.1"/>
    <property type="molecule type" value="Transcribed_RNA"/>
</dbReference>
<reference evidence="2" key="1">
    <citation type="submission" date="2018-01" db="EMBL/GenBank/DDBJ databases">
        <title>An insight into the sialome of Amazonian anophelines.</title>
        <authorList>
            <person name="Ribeiro J.M."/>
            <person name="Scarpassa V."/>
            <person name="Calvo E."/>
        </authorList>
    </citation>
    <scope>NUCLEOTIDE SEQUENCE</scope>
    <source>
        <tissue evidence="2">Salivary glands</tissue>
    </source>
</reference>
<feature type="region of interest" description="Disordered" evidence="1">
    <location>
        <begin position="227"/>
        <end position="288"/>
    </location>
</feature>